<dbReference type="EMBL" id="CP104213">
    <property type="protein sequence ID" value="UWX64471.1"/>
    <property type="molecule type" value="Genomic_DNA"/>
</dbReference>
<organism evidence="2 3">
    <name type="scientific">Deinococcus rubellus</name>
    <dbReference type="NCBI Taxonomy" id="1889240"/>
    <lineage>
        <taxon>Bacteria</taxon>
        <taxon>Thermotogati</taxon>
        <taxon>Deinococcota</taxon>
        <taxon>Deinococci</taxon>
        <taxon>Deinococcales</taxon>
        <taxon>Deinococcaceae</taxon>
        <taxon>Deinococcus</taxon>
    </lineage>
</organism>
<reference evidence="2" key="1">
    <citation type="submission" date="2022-09" db="EMBL/GenBank/DDBJ databases">
        <title>genome sequence of Deinococcus rubellus.</title>
        <authorList>
            <person name="Srinivasan S."/>
        </authorList>
    </citation>
    <scope>NUCLEOTIDE SEQUENCE</scope>
    <source>
        <strain evidence="2">Ant6</strain>
    </source>
</reference>
<keyword evidence="2" id="KW-0449">Lipoprotein</keyword>
<name>A0ABY5YIG4_9DEIO</name>
<feature type="chain" id="PRO_5046447298" evidence="1">
    <location>
        <begin position="21"/>
        <end position="165"/>
    </location>
</feature>
<proteinExistence type="predicted"/>
<evidence type="ECO:0000313" key="3">
    <source>
        <dbReference type="Proteomes" id="UP001060261"/>
    </source>
</evidence>
<dbReference type="RefSeq" id="WP_260560745.1">
    <property type="nucleotide sequence ID" value="NZ_BAABEC010000076.1"/>
</dbReference>
<feature type="signal peptide" evidence="1">
    <location>
        <begin position="1"/>
        <end position="20"/>
    </location>
</feature>
<accession>A0ABY5YIG4</accession>
<keyword evidence="1" id="KW-0732">Signal</keyword>
<dbReference type="Pfam" id="PF09619">
    <property type="entry name" value="YscW"/>
    <property type="match status" value="1"/>
</dbReference>
<dbReference type="InterPro" id="IPR039366">
    <property type="entry name" value="Pilotin"/>
</dbReference>
<evidence type="ECO:0000313" key="2">
    <source>
        <dbReference type="EMBL" id="UWX64471.1"/>
    </source>
</evidence>
<keyword evidence="3" id="KW-1185">Reference proteome</keyword>
<dbReference type="Proteomes" id="UP001060261">
    <property type="component" value="Chromosome"/>
</dbReference>
<gene>
    <name evidence="2" type="ORF">N0D28_02025</name>
</gene>
<protein>
    <submittedName>
        <fullName evidence="2">YbaY family lipoprotein</fullName>
    </submittedName>
</protein>
<evidence type="ECO:0000256" key="1">
    <source>
        <dbReference type="SAM" id="SignalP"/>
    </source>
</evidence>
<sequence length="165" mass="17601">MKKFSFFALLLLVSWPAALAQTVINGVTITKPGQPQPAAPRRVVPAFVDSTIPADWIDVRGRISAGGTGRTDLPAGSRVTVSLQDASRTDMAATILATTTFPSASLPVSYQLVSSPRRFTSVGVYLVRVSIKDATGKMIYTSTTQQRINPAAKRILADVRVTATP</sequence>